<sequence>MGGNCCNFVEFSHELITDNFSCGLFKIHAEVSEAIISSVNDPVTLYYRSRNPHFFDVDNISFDTFCTFLGTYGKNINDLDKYSEAKSNLDFVERTLKWRHLAPTAPKTLTENSPPPALQNIYFEQSSILESIGLIHLFAGCYPFTDGDLFMIATCPHVFFVGSQDRYDNRLVKGSEGQPVRLIFIPKFCETDEPKESGVLHS</sequence>
<comment type="similarity">
    <text evidence="1">Belongs to the DNA polymerase delta/II small subunit family.</text>
</comment>
<comment type="caution">
    <text evidence="4">The sequence shown here is derived from an EMBL/GenBank/DDBJ whole genome shotgun (WGS) entry which is preliminary data.</text>
</comment>
<dbReference type="PANTHER" id="PTHR10416">
    <property type="entry name" value="DNA POLYMERASE DELTA SUBUNIT 2"/>
    <property type="match status" value="1"/>
</dbReference>
<keyword evidence="2" id="KW-0235">DNA replication</keyword>
<evidence type="ECO:0000256" key="2">
    <source>
        <dbReference type="ARBA" id="ARBA00022705"/>
    </source>
</evidence>
<evidence type="ECO:0000256" key="1">
    <source>
        <dbReference type="ARBA" id="ARBA00006035"/>
    </source>
</evidence>
<keyword evidence="5" id="KW-1185">Reference proteome</keyword>
<name>A0ABQ8B1V7_BRANA</name>
<feature type="domain" description="DNA polymerase alpha/delta/epsilon subunit B" evidence="3">
    <location>
        <begin position="67"/>
        <end position="166"/>
    </location>
</feature>
<dbReference type="PANTHER" id="PTHR10416:SF0">
    <property type="entry name" value="DNA POLYMERASE DELTA SUBUNIT 2"/>
    <property type="match status" value="1"/>
</dbReference>
<dbReference type="Proteomes" id="UP000824890">
    <property type="component" value="Unassembled WGS sequence"/>
</dbReference>
<organism evidence="4 5">
    <name type="scientific">Brassica napus</name>
    <name type="common">Rape</name>
    <dbReference type="NCBI Taxonomy" id="3708"/>
    <lineage>
        <taxon>Eukaryota</taxon>
        <taxon>Viridiplantae</taxon>
        <taxon>Streptophyta</taxon>
        <taxon>Embryophyta</taxon>
        <taxon>Tracheophyta</taxon>
        <taxon>Spermatophyta</taxon>
        <taxon>Magnoliopsida</taxon>
        <taxon>eudicotyledons</taxon>
        <taxon>Gunneridae</taxon>
        <taxon>Pentapetalae</taxon>
        <taxon>rosids</taxon>
        <taxon>malvids</taxon>
        <taxon>Brassicales</taxon>
        <taxon>Brassicaceae</taxon>
        <taxon>Brassiceae</taxon>
        <taxon>Brassica</taxon>
    </lineage>
</organism>
<evidence type="ECO:0000313" key="5">
    <source>
        <dbReference type="Proteomes" id="UP000824890"/>
    </source>
</evidence>
<proteinExistence type="inferred from homology"/>
<evidence type="ECO:0000313" key="4">
    <source>
        <dbReference type="EMBL" id="KAH0898785.1"/>
    </source>
</evidence>
<dbReference type="Gene3D" id="3.60.21.50">
    <property type="match status" value="1"/>
</dbReference>
<protein>
    <recommendedName>
        <fullName evidence="3">DNA polymerase alpha/delta/epsilon subunit B domain-containing protein</fullName>
    </recommendedName>
</protein>
<evidence type="ECO:0000259" key="3">
    <source>
        <dbReference type="Pfam" id="PF04042"/>
    </source>
</evidence>
<reference evidence="4 5" key="1">
    <citation type="submission" date="2021-05" db="EMBL/GenBank/DDBJ databases">
        <title>Genome Assembly of Synthetic Allotetraploid Brassica napus Reveals Homoeologous Exchanges between Subgenomes.</title>
        <authorList>
            <person name="Davis J.T."/>
        </authorList>
    </citation>
    <scope>NUCLEOTIDE SEQUENCE [LARGE SCALE GENOMIC DNA]</scope>
    <source>
        <strain evidence="5">cv. Da-Ae</strain>
        <tissue evidence="4">Seedling</tissue>
    </source>
</reference>
<gene>
    <name evidence="4" type="ORF">HID58_048353</name>
</gene>
<dbReference type="InterPro" id="IPR024826">
    <property type="entry name" value="DNA_pol_delta/II_ssu"/>
</dbReference>
<accession>A0ABQ8B1V7</accession>
<dbReference type="InterPro" id="IPR007185">
    <property type="entry name" value="DNA_pol_a/d/e_bsu"/>
</dbReference>
<dbReference type="Pfam" id="PF04042">
    <property type="entry name" value="DNA_pol_E_B"/>
    <property type="match status" value="1"/>
</dbReference>
<dbReference type="EMBL" id="JAGKQM010000012">
    <property type="protein sequence ID" value="KAH0898785.1"/>
    <property type="molecule type" value="Genomic_DNA"/>
</dbReference>